<accession>A0A192D1L5</accession>
<comment type="similarity">
    <text evidence="1">Belongs to the peptidase M16 family.</text>
</comment>
<evidence type="ECO:0000256" key="3">
    <source>
        <dbReference type="ARBA" id="ARBA00022801"/>
    </source>
</evidence>
<dbReference type="OrthoDB" id="9811314at2"/>
<dbReference type="InterPro" id="IPR011765">
    <property type="entry name" value="Pept_M16_N"/>
</dbReference>
<dbReference type="AlphaFoldDB" id="A0A192D1L5"/>
<dbReference type="KEGG" id="pns:A9D12_01640"/>
<dbReference type="PANTHER" id="PTHR43690:SF17">
    <property type="entry name" value="PROTEIN YHJJ"/>
    <property type="match status" value="1"/>
</dbReference>
<keyword evidence="6" id="KW-0732">Signal</keyword>
<dbReference type="GO" id="GO:0008237">
    <property type="term" value="F:metallopeptidase activity"/>
    <property type="evidence" value="ECO:0007669"/>
    <property type="project" value="UniProtKB-KW"/>
</dbReference>
<evidence type="ECO:0000256" key="4">
    <source>
        <dbReference type="ARBA" id="ARBA00022833"/>
    </source>
</evidence>
<evidence type="ECO:0000313" key="8">
    <source>
        <dbReference type="EMBL" id="ANK11856.1"/>
    </source>
</evidence>
<reference evidence="8 9" key="1">
    <citation type="submission" date="2016-05" db="EMBL/GenBank/DDBJ databases">
        <title>Compelete Genome Sequence of Bacteriochlorophyll-Synthesizing Bacterium Porphyrobacter neustonensis DSM 9434.</title>
        <authorList>
            <person name="Shi X.-L."/>
            <person name="Wu Y.-H."/>
            <person name="Cheng H."/>
            <person name="Xu L."/>
            <person name="Zhang X.-Q."/>
            <person name="Wang C.-S."/>
            <person name="Xu X.-W."/>
        </authorList>
    </citation>
    <scope>NUCLEOTIDE SEQUENCE [LARGE SCALE GENOMIC DNA]</scope>
    <source>
        <strain evidence="8 9">DSM 9434</strain>
    </source>
</reference>
<dbReference type="Gene3D" id="3.30.830.10">
    <property type="entry name" value="Metalloenzyme, LuxS/M16 peptidase-like"/>
    <property type="match status" value="1"/>
</dbReference>
<dbReference type="STRING" id="1112.A9D12_01640"/>
<keyword evidence="3" id="KW-0378">Hydrolase</keyword>
<dbReference type="GO" id="GO:0006508">
    <property type="term" value="P:proteolysis"/>
    <property type="evidence" value="ECO:0007669"/>
    <property type="project" value="UniProtKB-KW"/>
</dbReference>
<evidence type="ECO:0000259" key="7">
    <source>
        <dbReference type="Pfam" id="PF00675"/>
    </source>
</evidence>
<dbReference type="GO" id="GO:0046872">
    <property type="term" value="F:metal ion binding"/>
    <property type="evidence" value="ECO:0007669"/>
    <property type="project" value="InterPro"/>
</dbReference>
<evidence type="ECO:0000256" key="2">
    <source>
        <dbReference type="ARBA" id="ARBA00022670"/>
    </source>
</evidence>
<keyword evidence="4" id="KW-0862">Zinc</keyword>
<dbReference type="Proteomes" id="UP000078263">
    <property type="component" value="Chromosome"/>
</dbReference>
<protein>
    <recommendedName>
        <fullName evidence="7">Peptidase M16 N-terminal domain-containing protein</fullName>
    </recommendedName>
</protein>
<feature type="chain" id="PRO_5008251616" description="Peptidase M16 N-terminal domain-containing protein" evidence="6">
    <location>
        <begin position="22"/>
        <end position="133"/>
    </location>
</feature>
<dbReference type="InterPro" id="IPR011249">
    <property type="entry name" value="Metalloenz_LuxS/M16"/>
</dbReference>
<dbReference type="InterPro" id="IPR050626">
    <property type="entry name" value="Peptidase_M16"/>
</dbReference>
<dbReference type="EMBL" id="CP016033">
    <property type="protein sequence ID" value="ANK11856.1"/>
    <property type="molecule type" value="Genomic_DNA"/>
</dbReference>
<sequence length="133" mass="14249">MKVLLALVALWALSVPQNALAKERSFVLPNGLRVTLVEAPDASRAAILVNVAAGSADERSDQRGIAHLAEHVFARGFNSGDRHALQAADLGGEEINAGTDFDRTNFYWTVPAQKLDQALALEADRMRAAADVV</sequence>
<keyword evidence="9" id="KW-1185">Reference proteome</keyword>
<feature type="signal peptide" evidence="6">
    <location>
        <begin position="1"/>
        <end position="21"/>
    </location>
</feature>
<organism evidence="8 9">
    <name type="scientific">Erythrobacter neustonensis</name>
    <dbReference type="NCBI Taxonomy" id="1112"/>
    <lineage>
        <taxon>Bacteria</taxon>
        <taxon>Pseudomonadati</taxon>
        <taxon>Pseudomonadota</taxon>
        <taxon>Alphaproteobacteria</taxon>
        <taxon>Sphingomonadales</taxon>
        <taxon>Erythrobacteraceae</taxon>
        <taxon>Erythrobacter/Porphyrobacter group</taxon>
        <taxon>Erythrobacter</taxon>
    </lineage>
</organism>
<proteinExistence type="inferred from homology"/>
<evidence type="ECO:0000256" key="1">
    <source>
        <dbReference type="ARBA" id="ARBA00007261"/>
    </source>
</evidence>
<dbReference type="PANTHER" id="PTHR43690">
    <property type="entry name" value="NARDILYSIN"/>
    <property type="match status" value="1"/>
</dbReference>
<evidence type="ECO:0000256" key="5">
    <source>
        <dbReference type="ARBA" id="ARBA00023049"/>
    </source>
</evidence>
<dbReference type="Pfam" id="PF00675">
    <property type="entry name" value="Peptidase_M16"/>
    <property type="match status" value="1"/>
</dbReference>
<dbReference type="SUPFAM" id="SSF63411">
    <property type="entry name" value="LuxS/MPP-like metallohydrolase"/>
    <property type="match status" value="1"/>
</dbReference>
<keyword evidence="2" id="KW-0645">Protease</keyword>
<feature type="domain" description="Peptidase M16 N-terminal" evidence="7">
    <location>
        <begin position="33"/>
        <end position="128"/>
    </location>
</feature>
<evidence type="ECO:0000313" key="9">
    <source>
        <dbReference type="Proteomes" id="UP000078263"/>
    </source>
</evidence>
<gene>
    <name evidence="8" type="ORF">A9D12_01640</name>
</gene>
<name>A0A192D1L5_9SPHN</name>
<evidence type="ECO:0000256" key="6">
    <source>
        <dbReference type="SAM" id="SignalP"/>
    </source>
</evidence>
<keyword evidence="5" id="KW-0482">Metalloprotease</keyword>